<protein>
    <submittedName>
        <fullName evidence="2">Uncharacterized protein</fullName>
    </submittedName>
</protein>
<dbReference type="OrthoDB" id="3914584at2759"/>
<evidence type="ECO:0000256" key="1">
    <source>
        <dbReference type="SAM" id="MobiDB-lite"/>
    </source>
</evidence>
<evidence type="ECO:0000313" key="3">
    <source>
        <dbReference type="Proteomes" id="UP000799750"/>
    </source>
</evidence>
<name>A0A6A6QAQ1_9PEZI</name>
<reference evidence="2" key="1">
    <citation type="journal article" date="2020" name="Stud. Mycol.">
        <title>101 Dothideomycetes genomes: a test case for predicting lifestyles and emergence of pathogens.</title>
        <authorList>
            <person name="Haridas S."/>
            <person name="Albert R."/>
            <person name="Binder M."/>
            <person name="Bloem J."/>
            <person name="Labutti K."/>
            <person name="Salamov A."/>
            <person name="Andreopoulos B."/>
            <person name="Baker S."/>
            <person name="Barry K."/>
            <person name="Bills G."/>
            <person name="Bluhm B."/>
            <person name="Cannon C."/>
            <person name="Castanera R."/>
            <person name="Culley D."/>
            <person name="Daum C."/>
            <person name="Ezra D."/>
            <person name="Gonzalez J."/>
            <person name="Henrissat B."/>
            <person name="Kuo A."/>
            <person name="Liang C."/>
            <person name="Lipzen A."/>
            <person name="Lutzoni F."/>
            <person name="Magnuson J."/>
            <person name="Mondo S."/>
            <person name="Nolan M."/>
            <person name="Ohm R."/>
            <person name="Pangilinan J."/>
            <person name="Park H.-J."/>
            <person name="Ramirez L."/>
            <person name="Alfaro M."/>
            <person name="Sun H."/>
            <person name="Tritt A."/>
            <person name="Yoshinaga Y."/>
            <person name="Zwiers L.-H."/>
            <person name="Turgeon B."/>
            <person name="Goodwin S."/>
            <person name="Spatafora J."/>
            <person name="Crous P."/>
            <person name="Grigoriev I."/>
        </authorList>
    </citation>
    <scope>NUCLEOTIDE SEQUENCE</scope>
    <source>
        <strain evidence="2">CBS 269.34</strain>
    </source>
</reference>
<accession>A0A6A6QAQ1</accession>
<gene>
    <name evidence="2" type="ORF">BU16DRAFT_586508</name>
</gene>
<dbReference type="EMBL" id="MU004199">
    <property type="protein sequence ID" value="KAF2489465.1"/>
    <property type="molecule type" value="Genomic_DNA"/>
</dbReference>
<organism evidence="2 3">
    <name type="scientific">Lophium mytilinum</name>
    <dbReference type="NCBI Taxonomy" id="390894"/>
    <lineage>
        <taxon>Eukaryota</taxon>
        <taxon>Fungi</taxon>
        <taxon>Dikarya</taxon>
        <taxon>Ascomycota</taxon>
        <taxon>Pezizomycotina</taxon>
        <taxon>Dothideomycetes</taxon>
        <taxon>Pleosporomycetidae</taxon>
        <taxon>Mytilinidiales</taxon>
        <taxon>Mytilinidiaceae</taxon>
        <taxon>Lophium</taxon>
    </lineage>
</organism>
<feature type="region of interest" description="Disordered" evidence="1">
    <location>
        <begin position="83"/>
        <end position="116"/>
    </location>
</feature>
<dbReference type="Proteomes" id="UP000799750">
    <property type="component" value="Unassembled WGS sequence"/>
</dbReference>
<proteinExistence type="predicted"/>
<keyword evidence="3" id="KW-1185">Reference proteome</keyword>
<evidence type="ECO:0000313" key="2">
    <source>
        <dbReference type="EMBL" id="KAF2489465.1"/>
    </source>
</evidence>
<sequence length="488" mass="56463">MESHMFGFGLNEREAALRSELWTGSETRASILKTAEGAVSPQPGAYPELGGPRTRLENAQFSTDIGHENPFLDPLLEVESWEDDSEEDRRVLIPPNITPPRRHSSDFENSKTPSVTVDLGSDLSTSIKPSAPPEDLSQSELIDEVHRLRRQLYEKEQILREAKHGFGLEKRKRSYRLDDEYLRAEMIRLQRNIKRWARTHFTNEEGYTTKSAAKSFQHLTENHEIWLLSKPNRRFLIEARLWDLLLDFVITPHPRERFGFVWAGGLAKRKRHIRDRGPRKGNLVSLDSTLRKGTRSNTVEYEEYHEWRSLTYNLLFPGRGREATPRIDMREVIGQRDLITHKIWKDLRSYVTRANKPTAKDDLRDIVRDAMALDVDFKKQKADFSFGSWGDALYGYEFVPEHMEDLRRSSKRDIVQLMVSPALFKRGDSSGHNYHKPKLKIVDARVICNGPNPSQKKSFLKNLYSTAPKRTSCSGIVPSIFDPLEVFY</sequence>
<dbReference type="AlphaFoldDB" id="A0A6A6QAQ1"/>